<dbReference type="SUPFAM" id="SSF56047">
    <property type="entry name" value="Ribosomal protein S8"/>
    <property type="match status" value="1"/>
</dbReference>
<dbReference type="Pfam" id="PF00307">
    <property type="entry name" value="CH"/>
    <property type="match status" value="2"/>
</dbReference>
<name>A0A085NHK8_9BILA</name>
<keyword evidence="3" id="KW-0677">Repeat</keyword>
<dbReference type="InterPro" id="IPR036872">
    <property type="entry name" value="CH_dom_sf"/>
</dbReference>
<evidence type="ECO:0000256" key="7">
    <source>
        <dbReference type="PROSITE-ProRule" id="PRU00087"/>
    </source>
</evidence>
<dbReference type="SUPFAM" id="SSF81296">
    <property type="entry name" value="E set domains"/>
    <property type="match status" value="19"/>
</dbReference>
<feature type="repeat" description="Filamin" evidence="7">
    <location>
        <begin position="1454"/>
        <end position="1589"/>
    </location>
</feature>
<dbReference type="PROSITE" id="PS00019">
    <property type="entry name" value="ACTININ_1"/>
    <property type="match status" value="1"/>
</dbReference>
<dbReference type="SMART" id="SM00557">
    <property type="entry name" value="IG_FLMN"/>
    <property type="match status" value="19"/>
</dbReference>
<feature type="domain" description="Calponin-homology (CH)" evidence="8">
    <location>
        <begin position="161"/>
        <end position="264"/>
    </location>
</feature>
<evidence type="ECO:0000256" key="6">
    <source>
        <dbReference type="ARBA" id="ARBA00023274"/>
    </source>
</evidence>
<feature type="repeat" description="Filamin" evidence="7">
    <location>
        <begin position="1971"/>
        <end position="2066"/>
    </location>
</feature>
<dbReference type="PANTHER" id="PTHR38537:SF8">
    <property type="entry name" value="FILAMIN-A"/>
    <property type="match status" value="1"/>
</dbReference>
<keyword evidence="6" id="KW-0687">Ribonucleoprotein</keyword>
<dbReference type="InterPro" id="IPR047863">
    <property type="entry name" value="Ribosomal_uS8_CS"/>
</dbReference>
<feature type="repeat" description="Filamin" evidence="7">
    <location>
        <begin position="372"/>
        <end position="471"/>
    </location>
</feature>
<dbReference type="Pfam" id="PF00630">
    <property type="entry name" value="Filamin"/>
    <property type="match status" value="18"/>
</dbReference>
<evidence type="ECO:0000256" key="3">
    <source>
        <dbReference type="ARBA" id="ARBA00022737"/>
    </source>
</evidence>
<dbReference type="InterPro" id="IPR017868">
    <property type="entry name" value="Filamin/ABP280_repeat-like"/>
</dbReference>
<feature type="repeat" description="Filamin" evidence="7">
    <location>
        <begin position="765"/>
        <end position="861"/>
    </location>
</feature>
<dbReference type="Gene3D" id="1.10.418.10">
    <property type="entry name" value="Calponin-like domain"/>
    <property type="match status" value="2"/>
</dbReference>
<feature type="repeat" description="Filamin" evidence="7">
    <location>
        <begin position="960"/>
        <end position="1052"/>
    </location>
</feature>
<feature type="repeat" description="Filamin" evidence="7">
    <location>
        <begin position="579"/>
        <end position="664"/>
    </location>
</feature>
<keyword evidence="5" id="KW-0009">Actin-binding</keyword>
<comment type="similarity">
    <text evidence="1">Belongs to the universal ribosomal protein uS8 family.</text>
</comment>
<evidence type="ECO:0000256" key="5">
    <source>
        <dbReference type="ARBA" id="ARBA00023203"/>
    </source>
</evidence>
<sequence length="2853" mass="313227">MQMCPARAFTNDSGIDDSQLYLQPQEYVGWKRIQQNTFTRWVNEHLRNVQMRVDNLETDLTDGLILIKLVEILSKKKLPRHNAKPTFRSQKLENVSVALTFLSNVEGIKLVNIDSSDIVDQRLKLILGLVWTLILHYSISVPIWEDDRDFADGSRKRQSQEQPKQRLLNWLNTKLPQIPVTNFTSQWSDGRTLGALVDSIAPGLCPEWKSWKPAYALKNTTTAMDLAEQWLTVPKLIEPEEFISPDVDELSMMTYLSQYPHAKLRPGAPLKPPVEELSPSQILAYGPGLSQEIPIEEQVSFNVDVQGKPGDVEVFITDPLRRTDKPTRCTFDEKSGTYMVQYTPKVIGSHQVTVRYNGRNIAKSPFNVRVVTPKADIKQMTVSGPGLRSGLVVGKPTYFDIFTAGGEEKDFQVAILDSNCQTTSLKPIQRNTGSGILRCEYTPIVSGLHSISVFYDHELVSSSNGPFEVWVAPAFDANRIHVVGRGIQASGVRLGDRNVSFRVTCDDENADAARLLVKARQPDGLALTLKRSDSGSVGLNALFCYEPRIVGIHKFHIFYNDQELVQSPFEVAIGPAMKSAIKAFGPGLKRGVVDKPCKFTVETNGEVCSLGFSVEGPDKAEITCNDNTDGSVDISYIPKAVGEYAVHILANDEDIPDSPFMVDIVNSKGGCFPALVECHGTGLARTGNICGTKSTFVVDASHAGRGDLYVCGYDSDGMEVSIAQETVSSGVTQCQYIPQNAKAHSFFVTMDNQSISGSPFRVYIQEACKPHLVRAMGPGLEAGVKTKEKKHFFVDCKEAGPGELEVTMLDQHGEPITDIEVADYRDGTYTVYYKVDFPGTNRLFVRFNGKDIPGSPFNIVVQPYLDLSDVRISGLESNVFVDAVNEFVVDTRTVTKPVSGAGIECLMKSPDRRVAKCHIVDQRDGTYRVAFSPTVEGKHELLLSYDGIPVTKGPLVVEAKIGSDPKRCKVTGLGLTEGIVGVPCRFSVDTRGAGNGNLGISVEGPSKAVISCTDNNDGTCTAEYQVSKPGEYKISILFADQHISGSPFTARLETPIDASLVTARGPGLDPAHCRYGIPLRFLVDASKSGPALLNVLIDTESGAASKQPEIIDKGHGLYEVVYQAPPAGTNCSVHVLYGGKEIPNSPFTMRVMPAFEPKKVIVTGCSKQAPTIVRAGEPVSLNIDTSQAGYAPLQVLIKDPEGLSILAKHTEKSNGQDELSFVPEIAGMYEAQVKLGEGLVSEEPFRWKVLPVGNARRCLITEGRFESAIVGEEQCVKVRTEPHGEGKVTCQILPVDMPTKQVETTVEQRDDVCLIFYTFPHPGYYRVSIRYGGELLEKGQWLVKAEPGKRRISDDEPVSATPFVGNNNSTGELRFSEKTWTFTPPGTNALTAKVIMPTGRADAPLIKDNADGSVTIKYQPSEPGLHELHIKHKGLHISGSPFNFFVGKLAGGCVTAYGNGLSFGIAGEPAAFTVCVKQPQGECYSTVKVKVHILQAEVFWTTLHWLQVSRAGMLVKFDILHTADANVGASFGLTRNFRGGLSVKIEGPAKADVKCYDNKDGTCTITWIPPAPGEYLIHIQYAGNAIDGSPFRATVSGEGRKRAQISVGSTSEVSLRIPDEDTSQLSASIKSPSGIEEPCATRKLENGNLGVSFTPREPGEHLITVKKHGVILKGSPFSVKVNKADVGDASKVVVTGAGIKQALTQEVNTFVVDTRSAGYGGLSVSLEGPSRCEIQCRDNKDKTSTVSYKPYEPGVYALSVKFADHHVPGSPFTIHCEGKGVGTITEKTEKVLKQASVVQPGDDCIMSLKIPGTAAIDLNARIMTPDGNIEDVELWEESSELYMLRFVPRQEGVHTLSVLMRGSHIAGSPFQYTVGPFGEGGSHKVHAGGAGLISGEVNLPLFFNIYSREAGPGLLQVYIEGPSKALVEYKETKSGDGYVMYKVSKPGDYNVAIKFNDVHIPDSPFKVFVSSSTGEARKLEVCSFPESYGLPVNKPVTFTVVTHGAQGHLDAKVISPSGATDDCFITPIEEGESYAIRFIPKEVGNHYVHITLDGIHMKDSPFRFRAGPKGEVDPIGITVCGEGLRGGETGQKCEFIVNTCHVGPGNLQIQLDGPSKATLNAYDVDVGYKVRYTPLAPGDYFMTIKYNGIHIPGSPFKIAVTGRQLGGSGINEYSRVSIDTVAKSGAGFMNEVPKYSGDAAKVTCQGGGLKKAFANRHNTFSVDCSKAETMVSLEGWRIIHDLLMTSFLQYNNESYPIIVWIHGGDFQTGSAADYKQDAILRNFVSRQIVFVSFNYRLGPLGFASTGDDVLPGNNGLWDQIEALRWIHRNIRIFGGDPQRVTVMGHGSGAASASLLAMSPHTEGLLHRVILLSGSAFNPGMLRTTAINTTWLLQDHLGCRAFNSSQLLECLKIRSRRDIYSPTCPRIAYDNYEDWVPVVDGFGGVIPDYPENMLSNGVARKLPVLVGTASHESALHFVILGNDEGKNLTLFDERRAEAIVSNLTMEHYEFHNHRLITEGCYFEYVYGLKRPNESDVVLSESLMDMFSQFLYHAPAVRLAESYDMLGAPVYLYSFDHISDSLFSEEDHWRGAFHGTDLVFLFDLDVDFATHYSYRNWQIDRRVTEIFSELLTNFARVGNPTPADSDLTKWKRFNRTLFNYLSITDHPQMKTGFHWRGHAFWNRYARKLDAVDVGNLRFIDALSKQLESYQLATWCGVISPRFDIQIRDMEKWTEKLLPSRQFGYIVLTTSAGIMDHDEARRKHVGKWYKARIGGQKNIKGTPQAYSSFWYSADIQIRRRKQLFLISLSTASLADGILFPANIISVTTISHLGKWYKAGIGGQKNIKGTRQAYSSF</sequence>
<dbReference type="InterPro" id="IPR001298">
    <property type="entry name" value="Filamin/ABP280_rpt"/>
</dbReference>
<dbReference type="PROSITE" id="PS00020">
    <property type="entry name" value="ACTININ_2"/>
    <property type="match status" value="1"/>
</dbReference>
<dbReference type="GO" id="GO:0005840">
    <property type="term" value="C:ribosome"/>
    <property type="evidence" value="ECO:0007669"/>
    <property type="project" value="UniProtKB-KW"/>
</dbReference>
<feature type="repeat" description="Filamin" evidence="7">
    <location>
        <begin position="1152"/>
        <end position="1249"/>
    </location>
</feature>
<feature type="repeat" description="Filamin" evidence="7">
    <location>
        <begin position="1053"/>
        <end position="1151"/>
    </location>
</feature>
<dbReference type="FunFam" id="2.60.40.10:FF:000140">
    <property type="entry name" value="FiLamiN (Actin binding protein) homolog"/>
    <property type="match status" value="1"/>
</dbReference>
<feature type="repeat" description="Filamin" evidence="7">
    <location>
        <begin position="1585"/>
        <end position="1681"/>
    </location>
</feature>
<dbReference type="PANTHER" id="PTHR38537">
    <property type="entry name" value="JITTERBUG, ISOFORM N"/>
    <property type="match status" value="1"/>
</dbReference>
<feature type="repeat" description="Filamin" evidence="7">
    <location>
        <begin position="472"/>
        <end position="573"/>
    </location>
</feature>
<dbReference type="SUPFAM" id="SSF47576">
    <property type="entry name" value="Calponin-homology domain, CH-domain"/>
    <property type="match status" value="1"/>
</dbReference>
<gene>
    <name evidence="9" type="ORF">M514_18757</name>
</gene>
<feature type="repeat" description="Filamin" evidence="7">
    <location>
        <begin position="1817"/>
        <end position="1874"/>
    </location>
</feature>
<dbReference type="SMART" id="SM00033">
    <property type="entry name" value="CH"/>
    <property type="match status" value="2"/>
</dbReference>
<dbReference type="Gene3D" id="3.40.50.1820">
    <property type="entry name" value="alpha/beta hydrolase"/>
    <property type="match status" value="1"/>
</dbReference>
<dbReference type="EMBL" id="KL367499">
    <property type="protein sequence ID" value="KFD68954.1"/>
    <property type="molecule type" value="Genomic_DNA"/>
</dbReference>
<feature type="domain" description="Calponin-homology (CH)" evidence="8">
    <location>
        <begin position="32"/>
        <end position="138"/>
    </location>
</feature>
<feature type="repeat" description="Filamin" evidence="7">
    <location>
        <begin position="1684"/>
        <end position="1776"/>
    </location>
</feature>
<organism evidence="9">
    <name type="scientific">Trichuris suis</name>
    <name type="common">pig whipworm</name>
    <dbReference type="NCBI Taxonomy" id="68888"/>
    <lineage>
        <taxon>Eukaryota</taxon>
        <taxon>Metazoa</taxon>
        <taxon>Ecdysozoa</taxon>
        <taxon>Nematoda</taxon>
        <taxon>Enoplea</taxon>
        <taxon>Dorylaimia</taxon>
        <taxon>Trichinellida</taxon>
        <taxon>Trichuridae</taxon>
        <taxon>Trichuris</taxon>
    </lineage>
</organism>
<feature type="repeat" description="Filamin" evidence="7">
    <location>
        <begin position="862"/>
        <end position="959"/>
    </location>
</feature>
<dbReference type="InterPro" id="IPR014756">
    <property type="entry name" value="Ig_E-set"/>
</dbReference>
<dbReference type="PROSITE" id="PS50194">
    <property type="entry name" value="FILAMIN_REPEAT"/>
    <property type="match status" value="19"/>
</dbReference>
<feature type="repeat" description="Filamin" evidence="7">
    <location>
        <begin position="1375"/>
        <end position="1446"/>
    </location>
</feature>
<dbReference type="InterPro" id="IPR013783">
    <property type="entry name" value="Ig-like_fold"/>
</dbReference>
<dbReference type="Pfam" id="PF00135">
    <property type="entry name" value="COesterase"/>
    <property type="match status" value="1"/>
</dbReference>
<dbReference type="GO" id="GO:0006412">
    <property type="term" value="P:translation"/>
    <property type="evidence" value="ECO:0007669"/>
    <property type="project" value="InterPro"/>
</dbReference>
<keyword evidence="4" id="KW-0689">Ribosomal protein</keyword>
<dbReference type="InterPro" id="IPR035987">
    <property type="entry name" value="Ribosomal_uS8_sf"/>
</dbReference>
<dbReference type="GO" id="GO:0051015">
    <property type="term" value="F:actin filament binding"/>
    <property type="evidence" value="ECO:0007669"/>
    <property type="project" value="InterPro"/>
</dbReference>
<feature type="repeat" description="Filamin" evidence="7">
    <location>
        <begin position="274"/>
        <end position="370"/>
    </location>
</feature>
<feature type="repeat" description="Filamin" evidence="7">
    <location>
        <begin position="668"/>
        <end position="764"/>
    </location>
</feature>
<dbReference type="GO" id="GO:0003735">
    <property type="term" value="F:structural constituent of ribosome"/>
    <property type="evidence" value="ECO:0007669"/>
    <property type="project" value="InterPro"/>
</dbReference>
<evidence type="ECO:0000256" key="2">
    <source>
        <dbReference type="ARBA" id="ARBA00009238"/>
    </source>
</evidence>
<dbReference type="Proteomes" id="UP000030758">
    <property type="component" value="Unassembled WGS sequence"/>
</dbReference>
<dbReference type="InterPro" id="IPR044801">
    <property type="entry name" value="Filamin"/>
</dbReference>
<dbReference type="CDD" id="cd21230">
    <property type="entry name" value="CH_FLN_rpt2"/>
    <property type="match status" value="1"/>
</dbReference>
<feature type="repeat" description="Filamin" evidence="7">
    <location>
        <begin position="1877"/>
        <end position="1969"/>
    </location>
</feature>
<feature type="repeat" description="Filamin" evidence="7">
    <location>
        <begin position="2069"/>
        <end position="2160"/>
    </location>
</feature>
<evidence type="ECO:0000313" key="9">
    <source>
        <dbReference type="EMBL" id="KFD68954.1"/>
    </source>
</evidence>
<dbReference type="InterPro" id="IPR001589">
    <property type="entry name" value="Actinin_actin-bd_CS"/>
</dbReference>
<dbReference type="GO" id="GO:1990904">
    <property type="term" value="C:ribonucleoprotein complex"/>
    <property type="evidence" value="ECO:0007669"/>
    <property type="project" value="UniProtKB-KW"/>
</dbReference>
<evidence type="ECO:0000259" key="8">
    <source>
        <dbReference type="PROSITE" id="PS50021"/>
    </source>
</evidence>
<evidence type="ECO:0000256" key="1">
    <source>
        <dbReference type="ARBA" id="ARBA00006471"/>
    </source>
</evidence>
<reference evidence="9" key="1">
    <citation type="journal article" date="2014" name="Nat. Genet.">
        <title>Genome and transcriptome of the porcine whipworm Trichuris suis.</title>
        <authorList>
            <person name="Jex A.R."/>
            <person name="Nejsum P."/>
            <person name="Schwarz E.M."/>
            <person name="Hu L."/>
            <person name="Young N.D."/>
            <person name="Hall R.S."/>
            <person name="Korhonen P.K."/>
            <person name="Liao S."/>
            <person name="Thamsborg S."/>
            <person name="Xia J."/>
            <person name="Xu P."/>
            <person name="Wang S."/>
            <person name="Scheerlinck J.P."/>
            <person name="Hofmann A."/>
            <person name="Sternberg P.W."/>
            <person name="Wang J."/>
            <person name="Gasser R.B."/>
        </authorList>
    </citation>
    <scope>NUCLEOTIDE SEQUENCE [LARGE SCALE GENOMIC DNA]</scope>
    <source>
        <strain evidence="9">DCEP-RM93F</strain>
    </source>
</reference>
<dbReference type="PROSITE" id="PS00053">
    <property type="entry name" value="RIBOSOMAL_S8"/>
    <property type="match status" value="1"/>
</dbReference>
<dbReference type="FunFam" id="3.30.1490.10:FF:000002">
    <property type="entry name" value="40S ribosomal protein S15a"/>
    <property type="match status" value="1"/>
</dbReference>
<accession>A0A085NHK8</accession>
<evidence type="ECO:0000256" key="4">
    <source>
        <dbReference type="ARBA" id="ARBA00022980"/>
    </source>
</evidence>
<dbReference type="InterPro" id="IPR002018">
    <property type="entry name" value="CarbesteraseB"/>
</dbReference>
<dbReference type="Gene3D" id="3.30.1490.10">
    <property type="match status" value="1"/>
</dbReference>
<dbReference type="Gene3D" id="2.60.40.10">
    <property type="entry name" value="Immunoglobulins"/>
    <property type="match status" value="19"/>
</dbReference>
<proteinExistence type="inferred from homology"/>
<dbReference type="FunFam" id="1.10.418.10:FF:000006">
    <property type="entry name" value="Filamin-B isoform A"/>
    <property type="match status" value="1"/>
</dbReference>
<dbReference type="GO" id="GO:0030036">
    <property type="term" value="P:actin cytoskeleton organization"/>
    <property type="evidence" value="ECO:0007669"/>
    <property type="project" value="InterPro"/>
</dbReference>
<dbReference type="InterPro" id="IPR001715">
    <property type="entry name" value="CH_dom"/>
</dbReference>
<protein>
    <recommendedName>
        <fullName evidence="8">Calponin-homology (CH) domain-containing protein</fullName>
    </recommendedName>
</protein>
<comment type="similarity">
    <text evidence="2">Belongs to the filamin family.</text>
</comment>
<dbReference type="SUPFAM" id="SSF53474">
    <property type="entry name" value="alpha/beta-Hydrolases"/>
    <property type="match status" value="1"/>
</dbReference>
<feature type="repeat" description="Filamin" evidence="7">
    <location>
        <begin position="1250"/>
        <end position="1345"/>
    </location>
</feature>
<dbReference type="PROSITE" id="PS50021">
    <property type="entry name" value="CH"/>
    <property type="match status" value="2"/>
</dbReference>
<dbReference type="InterPro" id="IPR029058">
    <property type="entry name" value="AB_hydrolase_fold"/>
</dbReference>